<organism evidence="1">
    <name type="scientific">marine sediment metagenome</name>
    <dbReference type="NCBI Taxonomy" id="412755"/>
    <lineage>
        <taxon>unclassified sequences</taxon>
        <taxon>metagenomes</taxon>
        <taxon>ecological metagenomes</taxon>
    </lineage>
</organism>
<gene>
    <name evidence="1" type="ORF">S01H1_50645</name>
</gene>
<sequence>QTGRDDILISLLDAYNGKIENFIGVTMINTSYTESYDGDDTDWIFLDHYPIISVTSLSIDGTALSIVTDEDFYIYADTGEIKLDDTTFTSTDYRNVDFVYVAGHGAARANVPAVLKNTLKTWVARVFKAEVVDFSQQFDESSLANIKSPMMPWDIRQDLENYRCQHWGRK</sequence>
<reference evidence="1" key="1">
    <citation type="journal article" date="2014" name="Front. Microbiol.">
        <title>High frequency of phylogenetically diverse reductive dehalogenase-homologous genes in deep subseafloor sedimentary metagenomes.</title>
        <authorList>
            <person name="Kawai M."/>
            <person name="Futagami T."/>
            <person name="Toyoda A."/>
            <person name="Takaki Y."/>
            <person name="Nishi S."/>
            <person name="Hori S."/>
            <person name="Arai W."/>
            <person name="Tsubouchi T."/>
            <person name="Morono Y."/>
            <person name="Uchiyama I."/>
            <person name="Ito T."/>
            <person name="Fujiyama A."/>
            <person name="Inagaki F."/>
            <person name="Takami H."/>
        </authorList>
    </citation>
    <scope>NUCLEOTIDE SEQUENCE</scope>
    <source>
        <strain evidence="1">Expedition CK06-06</strain>
    </source>
</reference>
<protein>
    <submittedName>
        <fullName evidence="1">Uncharacterized protein</fullName>
    </submittedName>
</protein>
<comment type="caution">
    <text evidence="1">The sequence shown here is derived from an EMBL/GenBank/DDBJ whole genome shotgun (WGS) entry which is preliminary data.</text>
</comment>
<dbReference type="EMBL" id="BARS01032640">
    <property type="protein sequence ID" value="GAG16820.1"/>
    <property type="molecule type" value="Genomic_DNA"/>
</dbReference>
<evidence type="ECO:0000313" key="1">
    <source>
        <dbReference type="EMBL" id="GAG16820.1"/>
    </source>
</evidence>
<feature type="non-terminal residue" evidence="1">
    <location>
        <position position="1"/>
    </location>
</feature>
<name>X0VER0_9ZZZZ</name>
<accession>X0VER0</accession>
<dbReference type="AlphaFoldDB" id="X0VER0"/>
<proteinExistence type="predicted"/>